<dbReference type="EMBL" id="MELI01000056">
    <property type="protein sequence ID" value="OFW33931.1"/>
    <property type="molecule type" value="Genomic_DNA"/>
</dbReference>
<dbReference type="PANTHER" id="PTHR44943">
    <property type="entry name" value="CELLULOSE SYNTHASE OPERON PROTEIN C"/>
    <property type="match status" value="1"/>
</dbReference>
<dbReference type="InterPro" id="IPR051685">
    <property type="entry name" value="Ycf3/AcsC/BcsC/TPR_MFPF"/>
</dbReference>
<keyword evidence="5" id="KW-0812">Transmembrane</keyword>
<accession>A0A1F2ULP0</accession>
<keyword evidence="2 4" id="KW-0802">TPR repeat</keyword>
<dbReference type="SMART" id="SM00028">
    <property type="entry name" value="TPR"/>
    <property type="match status" value="2"/>
</dbReference>
<keyword evidence="1" id="KW-0677">Repeat</keyword>
<name>A0A1F2ULP0_9ACTN</name>
<dbReference type="Pfam" id="PF13181">
    <property type="entry name" value="TPR_8"/>
    <property type="match status" value="1"/>
</dbReference>
<evidence type="ECO:0000313" key="6">
    <source>
        <dbReference type="EMBL" id="OFW33931.1"/>
    </source>
</evidence>
<dbReference type="InterPro" id="IPR019734">
    <property type="entry name" value="TPR_rpt"/>
</dbReference>
<dbReference type="Proteomes" id="UP000178086">
    <property type="component" value="Unassembled WGS sequence"/>
</dbReference>
<feature type="transmembrane region" description="Helical" evidence="5">
    <location>
        <begin position="21"/>
        <end position="43"/>
    </location>
</feature>
<dbReference type="PANTHER" id="PTHR44943:SF9">
    <property type="entry name" value="TPR-REPEAT-CONTAINING PROTEIN"/>
    <property type="match status" value="1"/>
</dbReference>
<evidence type="ECO:0000256" key="3">
    <source>
        <dbReference type="ARBA" id="ARBA00023078"/>
    </source>
</evidence>
<comment type="caution">
    <text evidence="6">The sequence shown here is derived from an EMBL/GenBank/DDBJ whole genome shotgun (WGS) entry which is preliminary data.</text>
</comment>
<feature type="repeat" description="TPR" evidence="4">
    <location>
        <begin position="129"/>
        <end position="162"/>
    </location>
</feature>
<protein>
    <submittedName>
        <fullName evidence="6">Uncharacterized protein</fullName>
    </submittedName>
</protein>
<evidence type="ECO:0000256" key="2">
    <source>
        <dbReference type="ARBA" id="ARBA00022803"/>
    </source>
</evidence>
<keyword evidence="5" id="KW-0472">Membrane</keyword>
<proteinExistence type="predicted"/>
<organism evidence="6 7">
    <name type="scientific">Candidatus Aquicultor primus</name>
    <dbReference type="NCBI Taxonomy" id="1797195"/>
    <lineage>
        <taxon>Bacteria</taxon>
        <taxon>Bacillati</taxon>
        <taxon>Actinomycetota</taxon>
        <taxon>Candidatus Aquicultoria</taxon>
        <taxon>Candidatus Aquicultorales</taxon>
        <taxon>Candidatus Aquicultoraceae</taxon>
        <taxon>Candidatus Aquicultor</taxon>
    </lineage>
</organism>
<evidence type="ECO:0000313" key="7">
    <source>
        <dbReference type="Proteomes" id="UP000178086"/>
    </source>
</evidence>
<keyword evidence="3" id="KW-0793">Thylakoid</keyword>
<gene>
    <name evidence="6" type="ORF">A2074_01990</name>
</gene>
<sequence length="263" mass="28845">MGKRASIRKDRTQRIQPGIGKAVVITLAVLILISITGVGVRFFSKGPATDPPTQQDANQPIIDDKQAIIEKYNKSEFVEVIPSLEKYLSRNPNDQEVRELLASAYLLSGNGARSVKEYQTILKSKPDDADTLYKIGVVLQHMDRGNEAITYLNQAVQAAPDVILFHSELARANSRAKFYREAIEEWKIVLNLLPPADKARASALAEIANIYILQGEFALAKEAIVNGLKIEPASDALIELEKKLGGQIQVEPAPSLEETTGGN</sequence>
<dbReference type="Pfam" id="PF14559">
    <property type="entry name" value="TPR_19"/>
    <property type="match status" value="1"/>
</dbReference>
<reference evidence="6 7" key="1">
    <citation type="journal article" date="2016" name="Nat. Commun.">
        <title>Thousands of microbial genomes shed light on interconnected biogeochemical processes in an aquifer system.</title>
        <authorList>
            <person name="Anantharaman K."/>
            <person name="Brown C.T."/>
            <person name="Hug L.A."/>
            <person name="Sharon I."/>
            <person name="Castelle C.J."/>
            <person name="Probst A.J."/>
            <person name="Thomas B.C."/>
            <person name="Singh A."/>
            <person name="Wilkins M.J."/>
            <person name="Karaoz U."/>
            <person name="Brodie E.L."/>
            <person name="Williams K.H."/>
            <person name="Hubbard S.S."/>
            <person name="Banfield J.F."/>
        </authorList>
    </citation>
    <scope>NUCLEOTIDE SEQUENCE [LARGE SCALE GENOMIC DNA]</scope>
</reference>
<dbReference type="AlphaFoldDB" id="A0A1F2ULP0"/>
<dbReference type="PROSITE" id="PS50005">
    <property type="entry name" value="TPR"/>
    <property type="match status" value="1"/>
</dbReference>
<evidence type="ECO:0000256" key="1">
    <source>
        <dbReference type="ARBA" id="ARBA00022737"/>
    </source>
</evidence>
<dbReference type="SUPFAM" id="SSF48452">
    <property type="entry name" value="TPR-like"/>
    <property type="match status" value="1"/>
</dbReference>
<evidence type="ECO:0000256" key="5">
    <source>
        <dbReference type="SAM" id="Phobius"/>
    </source>
</evidence>
<dbReference type="InterPro" id="IPR011990">
    <property type="entry name" value="TPR-like_helical_dom_sf"/>
</dbReference>
<dbReference type="Gene3D" id="1.25.40.10">
    <property type="entry name" value="Tetratricopeptide repeat domain"/>
    <property type="match status" value="1"/>
</dbReference>
<evidence type="ECO:0000256" key="4">
    <source>
        <dbReference type="PROSITE-ProRule" id="PRU00339"/>
    </source>
</evidence>
<keyword evidence="5" id="KW-1133">Transmembrane helix</keyword>